<accession>N1U6R4</accession>
<dbReference type="Proteomes" id="UP000012249">
    <property type="component" value="Unassembled WGS sequence"/>
</dbReference>
<dbReference type="AlphaFoldDB" id="N1U6R4"/>
<organism evidence="1 2">
    <name type="scientific">Leptospira weilii str. Ecochallenge</name>
    <dbReference type="NCBI Taxonomy" id="1049986"/>
    <lineage>
        <taxon>Bacteria</taxon>
        <taxon>Pseudomonadati</taxon>
        <taxon>Spirochaetota</taxon>
        <taxon>Spirochaetia</taxon>
        <taxon>Leptospirales</taxon>
        <taxon>Leptospiraceae</taxon>
        <taxon>Leptospira</taxon>
    </lineage>
</organism>
<protein>
    <submittedName>
        <fullName evidence="1">Uncharacterized protein</fullName>
    </submittedName>
</protein>
<comment type="caution">
    <text evidence="1">The sequence shown here is derived from an EMBL/GenBank/DDBJ whole genome shotgun (WGS) entry which is preliminary data.</text>
</comment>
<evidence type="ECO:0000313" key="1">
    <source>
        <dbReference type="EMBL" id="EMY13851.1"/>
    </source>
</evidence>
<dbReference type="EMBL" id="AHMI02000211">
    <property type="protein sequence ID" value="EMY13851.1"/>
    <property type="molecule type" value="Genomic_DNA"/>
</dbReference>
<proteinExistence type="predicted"/>
<gene>
    <name evidence="1" type="ORF">LEP1GSC043_1025</name>
</gene>
<reference evidence="1 2" key="1">
    <citation type="submission" date="2013-02" db="EMBL/GenBank/DDBJ databases">
        <authorList>
            <person name="Harkins D.M."/>
            <person name="Durkin A.S."/>
            <person name="Brinkac L.M."/>
            <person name="Haft D.H."/>
            <person name="Selengut J.D."/>
            <person name="Sanka R."/>
            <person name="DePew J."/>
            <person name="Purushe J."/>
            <person name="Haake D.A."/>
            <person name="Matsunaga J."/>
            <person name="Vinetz J.M."/>
            <person name="Sutton G.G."/>
            <person name="Nierman W.C."/>
            <person name="Fouts D.E."/>
        </authorList>
    </citation>
    <scope>NUCLEOTIDE SEQUENCE [LARGE SCALE GENOMIC DNA]</scope>
    <source>
        <strain evidence="1 2">Ecochallenge</strain>
    </source>
</reference>
<name>N1U6R4_9LEPT</name>
<evidence type="ECO:0000313" key="2">
    <source>
        <dbReference type="Proteomes" id="UP000012249"/>
    </source>
</evidence>
<sequence>MTRLESHIRASEMKEAAIFREETSESHRLEEIRSYLKNTLSLLKMPFQSF</sequence>